<protein>
    <submittedName>
        <fullName evidence="1">Uncharacterized protein</fullName>
    </submittedName>
</protein>
<dbReference type="EMBL" id="BARS01031974">
    <property type="protein sequence ID" value="GAG24228.1"/>
    <property type="molecule type" value="Genomic_DNA"/>
</dbReference>
<proteinExistence type="predicted"/>
<reference evidence="1" key="1">
    <citation type="journal article" date="2014" name="Front. Microbiol.">
        <title>High frequency of phylogenetically diverse reductive dehalogenase-homologous genes in deep subseafloor sedimentary metagenomes.</title>
        <authorList>
            <person name="Kawai M."/>
            <person name="Futagami T."/>
            <person name="Toyoda A."/>
            <person name="Takaki Y."/>
            <person name="Nishi S."/>
            <person name="Hori S."/>
            <person name="Arai W."/>
            <person name="Tsubouchi T."/>
            <person name="Morono Y."/>
            <person name="Uchiyama I."/>
            <person name="Ito T."/>
            <person name="Fujiyama A."/>
            <person name="Inagaki F."/>
            <person name="Takami H."/>
        </authorList>
    </citation>
    <scope>NUCLEOTIDE SEQUENCE</scope>
    <source>
        <strain evidence="1">Expedition CK06-06</strain>
    </source>
</reference>
<sequence length="39" mass="4302">LLVSGIWLNKENHYAITSNNFVILTKLLIDVMGCLGGKL</sequence>
<dbReference type="AlphaFoldDB" id="X0WI90"/>
<evidence type="ECO:0000313" key="1">
    <source>
        <dbReference type="EMBL" id="GAG24228.1"/>
    </source>
</evidence>
<feature type="non-terminal residue" evidence="1">
    <location>
        <position position="1"/>
    </location>
</feature>
<comment type="caution">
    <text evidence="1">The sequence shown here is derived from an EMBL/GenBank/DDBJ whole genome shotgun (WGS) entry which is preliminary data.</text>
</comment>
<accession>X0WI90</accession>
<organism evidence="1">
    <name type="scientific">marine sediment metagenome</name>
    <dbReference type="NCBI Taxonomy" id="412755"/>
    <lineage>
        <taxon>unclassified sequences</taxon>
        <taxon>metagenomes</taxon>
        <taxon>ecological metagenomes</taxon>
    </lineage>
</organism>
<name>X0WI90_9ZZZZ</name>
<gene>
    <name evidence="1" type="ORF">S01H1_49684</name>
</gene>